<accession>A0A4Y2K923</accession>
<name>A0A4Y2K923_ARAVE</name>
<comment type="caution">
    <text evidence="1">The sequence shown here is derived from an EMBL/GenBank/DDBJ whole genome shotgun (WGS) entry which is preliminary data.</text>
</comment>
<reference evidence="1 2" key="1">
    <citation type="journal article" date="2019" name="Sci. Rep.">
        <title>Orb-weaving spider Araneus ventricosus genome elucidates the spidroin gene catalogue.</title>
        <authorList>
            <person name="Kono N."/>
            <person name="Nakamura H."/>
            <person name="Ohtoshi R."/>
            <person name="Moran D.A.P."/>
            <person name="Shinohara A."/>
            <person name="Yoshida Y."/>
            <person name="Fujiwara M."/>
            <person name="Mori M."/>
            <person name="Tomita M."/>
            <person name="Arakawa K."/>
        </authorList>
    </citation>
    <scope>NUCLEOTIDE SEQUENCE [LARGE SCALE GENOMIC DNA]</scope>
</reference>
<dbReference type="Proteomes" id="UP000499080">
    <property type="component" value="Unassembled WGS sequence"/>
</dbReference>
<proteinExistence type="predicted"/>
<sequence length="83" mass="9234">MYGENSFPPWDSEICHIPSQGTEDMCDSVPDSKEGCGKVAISLSIGCPRKHFRANRFGNHSCKIGVGKHFMNYLSHLVKPRPV</sequence>
<gene>
    <name evidence="1" type="ORF">AVEN_220118_1</name>
</gene>
<dbReference type="EMBL" id="BGPR01004355">
    <property type="protein sequence ID" value="GBM98777.1"/>
    <property type="molecule type" value="Genomic_DNA"/>
</dbReference>
<organism evidence="1 2">
    <name type="scientific">Araneus ventricosus</name>
    <name type="common">Orbweaver spider</name>
    <name type="synonym">Epeira ventricosa</name>
    <dbReference type="NCBI Taxonomy" id="182803"/>
    <lineage>
        <taxon>Eukaryota</taxon>
        <taxon>Metazoa</taxon>
        <taxon>Ecdysozoa</taxon>
        <taxon>Arthropoda</taxon>
        <taxon>Chelicerata</taxon>
        <taxon>Arachnida</taxon>
        <taxon>Araneae</taxon>
        <taxon>Araneomorphae</taxon>
        <taxon>Entelegynae</taxon>
        <taxon>Araneoidea</taxon>
        <taxon>Araneidae</taxon>
        <taxon>Araneus</taxon>
    </lineage>
</organism>
<evidence type="ECO:0000313" key="2">
    <source>
        <dbReference type="Proteomes" id="UP000499080"/>
    </source>
</evidence>
<dbReference type="AlphaFoldDB" id="A0A4Y2K923"/>
<protein>
    <submittedName>
        <fullName evidence="1">Uncharacterized protein</fullName>
    </submittedName>
</protein>
<keyword evidence="2" id="KW-1185">Reference proteome</keyword>
<evidence type="ECO:0000313" key="1">
    <source>
        <dbReference type="EMBL" id="GBM98777.1"/>
    </source>
</evidence>